<dbReference type="PANTHER" id="PTHR13271">
    <property type="entry name" value="UNCHARACTERIZED PUTATIVE METHYLTRANSFERASE"/>
    <property type="match status" value="1"/>
</dbReference>
<evidence type="ECO:0000259" key="4">
    <source>
        <dbReference type="Pfam" id="PF09273"/>
    </source>
</evidence>
<sequence>MSPQFLLPPEASHYIDEECDDFLMWLEHKAVTKISSVLSIGKSAYGRSLYASKYIRTWDCILKVPYSAQLSKDNLLPDIASLLGSEVGNVAKVALLILYEQKLGQNSEWFPYISRLPQPADMHSAILWGDDELEMIRPSALYEETTRQKAQIEKDFWAVKVAFDHFPHVFRRCKTTGLHICLCFSYISCMGKLKGCIHDFLNHGGTSQSCVLSDEGKQHSEVIADCDYAPGDQVLIRYGKFSNATLLLDFGFTLPHNIYDQVQIELNVPHHDQLCAMKLELLHRYRAPSIKDVNGFSSSGNCFTIKEVRAASRRGRGIPQSLRAFGRILSSDSQQELNALAKEAEQHDGRLARYPLKNKKREIEAHQLLHSKIAKLIEEYDTFIKSLGSMPLVFGKGALRRQETELLVLRKTMAGRCAYRWRQKSVVPENFDKKNKKE</sequence>
<evidence type="ECO:0000313" key="6">
    <source>
        <dbReference type="Proteomes" id="UP001604336"/>
    </source>
</evidence>
<dbReference type="GO" id="GO:0032259">
    <property type="term" value="P:methylation"/>
    <property type="evidence" value="ECO:0007669"/>
    <property type="project" value="UniProtKB-KW"/>
</dbReference>
<dbReference type="Gene3D" id="3.90.1420.10">
    <property type="entry name" value="Rubisco LSMT, substrate-binding domain"/>
    <property type="match status" value="1"/>
</dbReference>
<reference evidence="6" key="1">
    <citation type="submission" date="2024-07" db="EMBL/GenBank/DDBJ databases">
        <title>Two chromosome-level genome assemblies of Korean endemic species Abeliophyllum distichum and Forsythia ovata (Oleaceae).</title>
        <authorList>
            <person name="Jang H."/>
        </authorList>
    </citation>
    <scope>NUCLEOTIDE SEQUENCE [LARGE SCALE GENOMIC DNA]</scope>
</reference>
<keyword evidence="2" id="KW-0808">Transferase</keyword>
<protein>
    <submittedName>
        <fullName evidence="5">SET domain-containing protein</fullName>
    </submittedName>
</protein>
<dbReference type="Proteomes" id="UP001604336">
    <property type="component" value="Unassembled WGS sequence"/>
</dbReference>
<dbReference type="InterPro" id="IPR015353">
    <property type="entry name" value="Rubisco_LSMT_subst-bd"/>
</dbReference>
<dbReference type="InterPro" id="IPR046341">
    <property type="entry name" value="SET_dom_sf"/>
</dbReference>
<keyword evidence="1" id="KW-0489">Methyltransferase</keyword>
<dbReference type="InterPro" id="IPR050600">
    <property type="entry name" value="SETD3_SETD6_MTase"/>
</dbReference>
<proteinExistence type="predicted"/>
<evidence type="ECO:0000256" key="2">
    <source>
        <dbReference type="ARBA" id="ARBA00022679"/>
    </source>
</evidence>
<evidence type="ECO:0000256" key="1">
    <source>
        <dbReference type="ARBA" id="ARBA00022603"/>
    </source>
</evidence>
<name>A0ABD1VR69_9LAMI</name>
<dbReference type="SUPFAM" id="SSF82199">
    <property type="entry name" value="SET domain"/>
    <property type="match status" value="1"/>
</dbReference>
<keyword evidence="6" id="KW-1185">Reference proteome</keyword>
<evidence type="ECO:0000313" key="5">
    <source>
        <dbReference type="EMBL" id="KAL2539862.1"/>
    </source>
</evidence>
<dbReference type="GO" id="GO:0008168">
    <property type="term" value="F:methyltransferase activity"/>
    <property type="evidence" value="ECO:0007669"/>
    <property type="project" value="UniProtKB-KW"/>
</dbReference>
<dbReference type="EMBL" id="JBFOLK010000001">
    <property type="protein sequence ID" value="KAL2539862.1"/>
    <property type="molecule type" value="Genomic_DNA"/>
</dbReference>
<dbReference type="Gene3D" id="3.90.1410.10">
    <property type="entry name" value="set domain protein methyltransferase, domain 1"/>
    <property type="match status" value="1"/>
</dbReference>
<dbReference type="AlphaFoldDB" id="A0ABD1VR69"/>
<feature type="domain" description="Rubisco LSMT substrate-binding" evidence="4">
    <location>
        <begin position="272"/>
        <end position="386"/>
    </location>
</feature>
<dbReference type="InterPro" id="IPR036464">
    <property type="entry name" value="Rubisco_LSMT_subst-bd_sf"/>
</dbReference>
<gene>
    <name evidence="5" type="ORF">Adt_00840</name>
</gene>
<organism evidence="5 6">
    <name type="scientific">Abeliophyllum distichum</name>
    <dbReference type="NCBI Taxonomy" id="126358"/>
    <lineage>
        <taxon>Eukaryota</taxon>
        <taxon>Viridiplantae</taxon>
        <taxon>Streptophyta</taxon>
        <taxon>Embryophyta</taxon>
        <taxon>Tracheophyta</taxon>
        <taxon>Spermatophyta</taxon>
        <taxon>Magnoliopsida</taxon>
        <taxon>eudicotyledons</taxon>
        <taxon>Gunneridae</taxon>
        <taxon>Pentapetalae</taxon>
        <taxon>asterids</taxon>
        <taxon>lamiids</taxon>
        <taxon>Lamiales</taxon>
        <taxon>Oleaceae</taxon>
        <taxon>Forsythieae</taxon>
        <taxon>Abeliophyllum</taxon>
    </lineage>
</organism>
<comment type="caution">
    <text evidence="5">The sequence shown here is derived from an EMBL/GenBank/DDBJ whole genome shotgun (WGS) entry which is preliminary data.</text>
</comment>
<keyword evidence="3" id="KW-0949">S-adenosyl-L-methionine</keyword>
<accession>A0ABD1VR69</accession>
<dbReference type="Pfam" id="PF09273">
    <property type="entry name" value="Rubis-subs-bind"/>
    <property type="match status" value="1"/>
</dbReference>
<dbReference type="PANTHER" id="PTHR13271:SF134">
    <property type="entry name" value="OS01G0976450 PROTEIN"/>
    <property type="match status" value="1"/>
</dbReference>
<evidence type="ECO:0000256" key="3">
    <source>
        <dbReference type="ARBA" id="ARBA00022691"/>
    </source>
</evidence>